<feature type="domain" description="Protein kinase" evidence="1">
    <location>
        <begin position="8"/>
        <end position="269"/>
    </location>
</feature>
<evidence type="ECO:0000313" key="3">
    <source>
        <dbReference type="Proteomes" id="UP000198461"/>
    </source>
</evidence>
<name>A0A1N6DBF9_9GAMM</name>
<dbReference type="InterPro" id="IPR053235">
    <property type="entry name" value="Ser_Thr_kinase"/>
</dbReference>
<proteinExistence type="predicted"/>
<dbReference type="PANTHER" id="PTHR24361">
    <property type="entry name" value="MITOGEN-ACTIVATED KINASE KINASE KINASE"/>
    <property type="match status" value="1"/>
</dbReference>
<dbReference type="PROSITE" id="PS00108">
    <property type="entry name" value="PROTEIN_KINASE_ST"/>
    <property type="match status" value="1"/>
</dbReference>
<dbReference type="InterPro" id="IPR006597">
    <property type="entry name" value="Sel1-like"/>
</dbReference>
<dbReference type="GO" id="GO:0005737">
    <property type="term" value="C:cytoplasm"/>
    <property type="evidence" value="ECO:0007669"/>
    <property type="project" value="TreeGrafter"/>
</dbReference>
<dbReference type="InterPro" id="IPR011009">
    <property type="entry name" value="Kinase-like_dom_sf"/>
</dbReference>
<sequence>MFPPQPDILAREKLGEGAYSACWRALYVKENHRRPVVVRYFPCIKSLHDFGREKEIYRKGVKKGLKSIPRLLEVRKTGSGYLQLFEDAHGRDLRKWLKQRKGEPWPEKTIVDAMTQIATTLMTLNSWGVIHSDIKPANILMNAQGRIQLLDLTECNRPGSWYHWEHYVGDKKYAPPERMDGHLDEQGQVFMLGLVAWEMATGRHLFEGMDDDTPFLNMVKLRWWPRDRSAIAHLSPWLQHLLLAMSSVDPNQRPTLRHVLKIIEQQVVLDVWRYEENRPQVFAEDELDARTRLAEAGICYARFMEAVDIENAGEVAEAKKRYAMLAEQGYSRAQNNLGVLLLDVGKVEAAVSLFRKALAKGNVYAAFNLGKYVQEAGDLASALRYFEFSAMRGHPQAKEHLSRLLEKKGRYAAAAYWKSLADCA</sequence>
<reference evidence="2 3" key="1">
    <citation type="submission" date="2016-11" db="EMBL/GenBank/DDBJ databases">
        <authorList>
            <person name="Jaros S."/>
            <person name="Januszkiewicz K."/>
            <person name="Wedrychowicz H."/>
        </authorList>
    </citation>
    <scope>NUCLEOTIDE SEQUENCE [LARGE SCALE GENOMIC DNA]</scope>
    <source>
        <strain evidence="2 3">DSM 17737</strain>
    </source>
</reference>
<dbReference type="Proteomes" id="UP000198461">
    <property type="component" value="Unassembled WGS sequence"/>
</dbReference>
<dbReference type="SMART" id="SM00220">
    <property type="entry name" value="S_TKc"/>
    <property type="match status" value="1"/>
</dbReference>
<gene>
    <name evidence="2" type="ORF">SAMN05443662_0002</name>
</gene>
<dbReference type="Gene3D" id="1.10.510.10">
    <property type="entry name" value="Transferase(Phosphotransferase) domain 1"/>
    <property type="match status" value="1"/>
</dbReference>
<evidence type="ECO:0000259" key="1">
    <source>
        <dbReference type="PROSITE" id="PS50011"/>
    </source>
</evidence>
<organism evidence="2 3">
    <name type="scientific">Sulfurivirga caldicuralii</name>
    <dbReference type="NCBI Taxonomy" id="364032"/>
    <lineage>
        <taxon>Bacteria</taxon>
        <taxon>Pseudomonadati</taxon>
        <taxon>Pseudomonadota</taxon>
        <taxon>Gammaproteobacteria</taxon>
        <taxon>Thiotrichales</taxon>
        <taxon>Piscirickettsiaceae</taxon>
        <taxon>Sulfurivirga</taxon>
    </lineage>
</organism>
<keyword evidence="2" id="KW-0808">Transferase</keyword>
<keyword evidence="2" id="KW-0723">Serine/threonine-protein kinase</keyword>
<accession>A0A1N6DBF9</accession>
<dbReference type="SMART" id="SM00671">
    <property type="entry name" value="SEL1"/>
    <property type="match status" value="2"/>
</dbReference>
<dbReference type="PROSITE" id="PS50011">
    <property type="entry name" value="PROTEIN_KINASE_DOM"/>
    <property type="match status" value="1"/>
</dbReference>
<dbReference type="GO" id="GO:0005524">
    <property type="term" value="F:ATP binding"/>
    <property type="evidence" value="ECO:0007669"/>
    <property type="project" value="InterPro"/>
</dbReference>
<dbReference type="Pfam" id="PF00069">
    <property type="entry name" value="Pkinase"/>
    <property type="match status" value="1"/>
</dbReference>
<dbReference type="InterPro" id="IPR011990">
    <property type="entry name" value="TPR-like_helical_dom_sf"/>
</dbReference>
<dbReference type="SUPFAM" id="SSF81901">
    <property type="entry name" value="HCP-like"/>
    <property type="match status" value="1"/>
</dbReference>
<keyword evidence="2" id="KW-0418">Kinase</keyword>
<dbReference type="SUPFAM" id="SSF56112">
    <property type="entry name" value="Protein kinase-like (PK-like)"/>
    <property type="match status" value="1"/>
</dbReference>
<dbReference type="EMBL" id="FSRE01000001">
    <property type="protein sequence ID" value="SIN68023.1"/>
    <property type="molecule type" value="Genomic_DNA"/>
</dbReference>
<dbReference type="InterPro" id="IPR008271">
    <property type="entry name" value="Ser/Thr_kinase_AS"/>
</dbReference>
<keyword evidence="3" id="KW-1185">Reference proteome</keyword>
<dbReference type="GO" id="GO:0004674">
    <property type="term" value="F:protein serine/threonine kinase activity"/>
    <property type="evidence" value="ECO:0007669"/>
    <property type="project" value="UniProtKB-KW"/>
</dbReference>
<dbReference type="InterPro" id="IPR000719">
    <property type="entry name" value="Prot_kinase_dom"/>
</dbReference>
<protein>
    <submittedName>
        <fullName evidence="2">Serine/threonine protein kinase</fullName>
    </submittedName>
</protein>
<dbReference type="OrthoDB" id="1442375at2"/>
<dbReference type="Gene3D" id="1.25.40.10">
    <property type="entry name" value="Tetratricopeptide repeat domain"/>
    <property type="match status" value="1"/>
</dbReference>
<dbReference type="RefSeq" id="WP_074200359.1">
    <property type="nucleotide sequence ID" value="NZ_FSRE01000001.1"/>
</dbReference>
<evidence type="ECO:0000313" key="2">
    <source>
        <dbReference type="EMBL" id="SIN68023.1"/>
    </source>
</evidence>
<dbReference type="STRING" id="364032.SAMN05443662_0002"/>
<dbReference type="AlphaFoldDB" id="A0A1N6DBF9"/>